<dbReference type="HOGENOM" id="CLU_2812141_0_0_1"/>
<dbReference type="Proteomes" id="UP000019471">
    <property type="component" value="Unassembled WGS sequence"/>
</dbReference>
<organism evidence="1 2">
    <name type="scientific">Cladophialophora psammophila CBS 110553</name>
    <dbReference type="NCBI Taxonomy" id="1182543"/>
    <lineage>
        <taxon>Eukaryota</taxon>
        <taxon>Fungi</taxon>
        <taxon>Dikarya</taxon>
        <taxon>Ascomycota</taxon>
        <taxon>Pezizomycotina</taxon>
        <taxon>Eurotiomycetes</taxon>
        <taxon>Chaetothyriomycetidae</taxon>
        <taxon>Chaetothyriales</taxon>
        <taxon>Herpotrichiellaceae</taxon>
        <taxon>Cladophialophora</taxon>
    </lineage>
</organism>
<keyword evidence="2" id="KW-1185">Reference proteome</keyword>
<dbReference type="GeneID" id="19189887"/>
<protein>
    <submittedName>
        <fullName evidence="1">Uncharacterized protein</fullName>
    </submittedName>
</protein>
<accession>W9X378</accession>
<evidence type="ECO:0000313" key="2">
    <source>
        <dbReference type="Proteomes" id="UP000019471"/>
    </source>
</evidence>
<sequence length="67" mass="6813">MAQAGLDSSRTASPYACHLPGPDVAAKSGLNGVSAKILATITCTLRNILEGGYLGCTSVAQKMSWAS</sequence>
<name>W9X378_9EURO</name>
<dbReference type="AlphaFoldDB" id="W9X378"/>
<reference evidence="1 2" key="1">
    <citation type="submission" date="2013-03" db="EMBL/GenBank/DDBJ databases">
        <title>The Genome Sequence of Cladophialophora psammophila CBS 110553.</title>
        <authorList>
            <consortium name="The Broad Institute Genomics Platform"/>
            <person name="Cuomo C."/>
            <person name="de Hoog S."/>
            <person name="Gorbushina A."/>
            <person name="Walker B."/>
            <person name="Young S.K."/>
            <person name="Zeng Q."/>
            <person name="Gargeya S."/>
            <person name="Fitzgerald M."/>
            <person name="Haas B."/>
            <person name="Abouelleil A."/>
            <person name="Allen A.W."/>
            <person name="Alvarado L."/>
            <person name="Arachchi H.M."/>
            <person name="Berlin A.M."/>
            <person name="Chapman S.B."/>
            <person name="Gainer-Dewar J."/>
            <person name="Goldberg J."/>
            <person name="Griggs A."/>
            <person name="Gujja S."/>
            <person name="Hansen M."/>
            <person name="Howarth C."/>
            <person name="Imamovic A."/>
            <person name="Ireland A."/>
            <person name="Larimer J."/>
            <person name="McCowan C."/>
            <person name="Murphy C."/>
            <person name="Pearson M."/>
            <person name="Poon T.W."/>
            <person name="Priest M."/>
            <person name="Roberts A."/>
            <person name="Saif S."/>
            <person name="Shea T."/>
            <person name="Sisk P."/>
            <person name="Sykes S."/>
            <person name="Wortman J."/>
            <person name="Nusbaum C."/>
            <person name="Birren B."/>
        </authorList>
    </citation>
    <scope>NUCLEOTIDE SEQUENCE [LARGE SCALE GENOMIC DNA]</scope>
    <source>
        <strain evidence="1 2">CBS 110553</strain>
    </source>
</reference>
<gene>
    <name evidence="1" type="ORF">A1O5_05168</name>
</gene>
<dbReference type="RefSeq" id="XP_007743960.1">
    <property type="nucleotide sequence ID" value="XM_007745770.1"/>
</dbReference>
<evidence type="ECO:0000313" key="1">
    <source>
        <dbReference type="EMBL" id="EXJ71361.1"/>
    </source>
</evidence>
<proteinExistence type="predicted"/>
<dbReference type="EMBL" id="AMGX01000007">
    <property type="protein sequence ID" value="EXJ71361.1"/>
    <property type="molecule type" value="Genomic_DNA"/>
</dbReference>
<comment type="caution">
    <text evidence="1">The sequence shown here is derived from an EMBL/GenBank/DDBJ whole genome shotgun (WGS) entry which is preliminary data.</text>
</comment>